<evidence type="ECO:0000256" key="9">
    <source>
        <dbReference type="RuleBase" id="RU361198"/>
    </source>
</evidence>
<dbReference type="Proteomes" id="UP000184480">
    <property type="component" value="Unassembled WGS sequence"/>
</dbReference>
<comment type="subunit">
    <text evidence="9">Homodimer.</text>
</comment>
<dbReference type="Pfam" id="PF07477">
    <property type="entry name" value="Glyco_hydro_67C"/>
    <property type="match status" value="1"/>
</dbReference>
<keyword evidence="14" id="KW-1185">Reference proteome</keyword>
<evidence type="ECO:0000256" key="4">
    <source>
        <dbReference type="ARBA" id="ARBA00023277"/>
    </source>
</evidence>
<gene>
    <name evidence="13" type="ORF">SAMN05444362_10184</name>
</gene>
<feature type="domain" description="Glycosyl hydrolase family 67 catalytic" evidence="12">
    <location>
        <begin position="138"/>
        <end position="447"/>
    </location>
</feature>
<dbReference type="PIRSF" id="PIRSF029900">
    <property type="entry name" value="Alpha-glucuronds"/>
    <property type="match status" value="1"/>
</dbReference>
<name>A0A1M4SK20_9BACT</name>
<keyword evidence="4 9" id="KW-0119">Carbohydrate metabolism</keyword>
<comment type="catalytic activity">
    <reaction evidence="9">
        <text>Hydrolysis of (1-&gt;2)-alpha-D-(4-O-methyl)glucuronosyl links in the main chain of hardwood xylans.</text>
        <dbReference type="EC" id="3.2.1.131"/>
    </reaction>
</comment>
<reference evidence="14" key="1">
    <citation type="submission" date="2016-11" db="EMBL/GenBank/DDBJ databases">
        <authorList>
            <person name="Varghese N."/>
            <person name="Submissions S."/>
        </authorList>
    </citation>
    <scope>NUCLEOTIDE SEQUENCE [LARGE SCALE GENOMIC DNA]</scope>
    <source>
        <strain evidence="14">DSM 27370</strain>
    </source>
</reference>
<feature type="active site" description="Proton acceptor" evidence="8">
    <location>
        <position position="359"/>
    </location>
</feature>
<dbReference type="RefSeq" id="WP_062175207.1">
    <property type="nucleotide sequence ID" value="NZ_BBXL01000001.1"/>
</dbReference>
<dbReference type="SUPFAM" id="SSF51445">
    <property type="entry name" value="(Trans)glycosidases"/>
    <property type="match status" value="1"/>
</dbReference>
<protein>
    <recommendedName>
        <fullName evidence="9">Xylan alpha-1,2-glucuronidase</fullName>
        <ecNumber evidence="9">3.2.1.131</ecNumber>
    </recommendedName>
</protein>
<evidence type="ECO:0000256" key="7">
    <source>
        <dbReference type="PIRNR" id="PIRNR029900"/>
    </source>
</evidence>
<dbReference type="InterPro" id="IPR017853">
    <property type="entry name" value="GH"/>
</dbReference>
<organism evidence="13 14">
    <name type="scientific">Dysgonomonas macrotermitis</name>
    <dbReference type="NCBI Taxonomy" id="1346286"/>
    <lineage>
        <taxon>Bacteria</taxon>
        <taxon>Pseudomonadati</taxon>
        <taxon>Bacteroidota</taxon>
        <taxon>Bacteroidia</taxon>
        <taxon>Bacteroidales</taxon>
        <taxon>Dysgonomonadaceae</taxon>
        <taxon>Dysgonomonas</taxon>
    </lineage>
</organism>
<sequence>MKKFTILICLLALFTVAYGEDGSRLWLQPLPYGQTNSTSIISGEKSPTIGLAISELNNPAYQLGSRTILIGTTTDKNIRKVFSKSELSTLSPESYLIRTVQWNGKEAIAIAGGDDKGALYGSYHLLRLAVTNGLGSPVSVREVPAYKVRVLNHWDNLDGSVERGYAGYSLWKWEDLPNTLSPRYKEYARANASIGINGTVLNNVNADPLILTHEYLIKVKALADVFRPYGLKVYLSVNFSSPTAISGLPTSDPLDEGVQRWWKDKAKEIYALIPDFGGFLVKANSEGLPGPQDFGRTHADGANMLADALQPYNGIVMWRAFVYNPGNEERAKQAYLEFTPFDGKFRSNVIIQIKNGPIDFQPREPFSPLFGAMKQTPIMPEFQITQEYLGFSNHLAYLAPMFKECLDSDTYAQGEGSTVAKVTDGSLYGNKISAIAGVANIGEDTNWCGHDFAQANWYAFGRLAWNHQLTSEVIADEWLKMTFTNDPEFLSPITKMMLDSREAVVNYMMPLGLNHIFAFDHHYGPEPWCDVPGARPDWMPTYYHRADSTGLGFDRTTSGSNGVSQYNQPLADLYNNIDTCPEEYLLWFHHTAWNHQMKSGNIMWDELCRHYDKGVLQVREFQKIWDRSEHFVDTDRFHRVQSKLRIQARDAVWWRDACLLYFQTFSKQPIPYDLERPVHDLDDLKKIKLNMGHNNKAKK</sequence>
<evidence type="ECO:0000256" key="3">
    <source>
        <dbReference type="ARBA" id="ARBA00022801"/>
    </source>
</evidence>
<dbReference type="OrthoDB" id="339499at2"/>
<dbReference type="InterPro" id="IPR011100">
    <property type="entry name" value="Glyco_hydro_67_cat"/>
</dbReference>
<keyword evidence="6 9" id="KW-0624">Polysaccharide degradation</keyword>
<dbReference type="InterPro" id="IPR029018">
    <property type="entry name" value="Hex-like_dom2"/>
</dbReference>
<comment type="similarity">
    <text evidence="1 7 9">Belongs to the glycosyl hydrolase 67 family.</text>
</comment>
<dbReference type="Gene3D" id="3.90.1330.10">
    <property type="entry name" value="Alpha-glucuronidase, C-terminal domain"/>
    <property type="match status" value="1"/>
</dbReference>
<evidence type="ECO:0000259" key="12">
    <source>
        <dbReference type="Pfam" id="PF07488"/>
    </source>
</evidence>
<dbReference type="SUPFAM" id="SSF55545">
    <property type="entry name" value="beta-N-acetylhexosaminidase-like domain"/>
    <property type="match status" value="1"/>
</dbReference>
<dbReference type="InterPro" id="IPR005154">
    <property type="entry name" value="Glyco_hydro_67_aGlcAse_N"/>
</dbReference>
<dbReference type="PANTHER" id="PTHR39207:SF1">
    <property type="entry name" value="ALPHA-GLUCURONIDASE A"/>
    <property type="match status" value="1"/>
</dbReference>
<feature type="domain" description="Alpha glucuronidase N-terminal" evidence="10">
    <location>
        <begin position="64"/>
        <end position="125"/>
    </location>
</feature>
<dbReference type="GO" id="GO:0045493">
    <property type="term" value="P:xylan catabolic process"/>
    <property type="evidence" value="ECO:0007669"/>
    <property type="project" value="UniProtKB-KW"/>
</dbReference>
<keyword evidence="5 7" id="KW-0326">Glycosidase</keyword>
<dbReference type="Pfam" id="PF03648">
    <property type="entry name" value="Glyco_hydro_67N"/>
    <property type="match status" value="1"/>
</dbReference>
<dbReference type="PANTHER" id="PTHR39207">
    <property type="entry name" value="ALPHA-GLUCURONIDASE A"/>
    <property type="match status" value="1"/>
</dbReference>
<dbReference type="InterPro" id="IPR011395">
    <property type="entry name" value="Glyco_hydro_67_aGlcAse"/>
</dbReference>
<evidence type="ECO:0000256" key="1">
    <source>
        <dbReference type="ARBA" id="ARBA00008833"/>
    </source>
</evidence>
<keyword evidence="3 7" id="KW-0378">Hydrolase</keyword>
<evidence type="ECO:0000313" key="13">
    <source>
        <dbReference type="EMBL" id="SHE32541.1"/>
    </source>
</evidence>
<evidence type="ECO:0000256" key="6">
    <source>
        <dbReference type="ARBA" id="ARBA00023326"/>
    </source>
</evidence>
<evidence type="ECO:0000256" key="2">
    <source>
        <dbReference type="ARBA" id="ARBA00022651"/>
    </source>
</evidence>
<dbReference type="InterPro" id="IPR011099">
    <property type="entry name" value="Glyco_hydro_67_C"/>
</dbReference>
<feature type="domain" description="Glycosyl hydrolase family 67 C-terminal" evidence="11">
    <location>
        <begin position="448"/>
        <end position="673"/>
    </location>
</feature>
<dbReference type="EC" id="3.2.1.131" evidence="9"/>
<evidence type="ECO:0000259" key="10">
    <source>
        <dbReference type="Pfam" id="PF03648"/>
    </source>
</evidence>
<dbReference type="Gene3D" id="3.30.379.10">
    <property type="entry name" value="Chitobiase/beta-hexosaminidase domain 2-like"/>
    <property type="match status" value="1"/>
</dbReference>
<feature type="active site" description="Proton acceptor" evidence="8">
    <location>
        <position position="387"/>
    </location>
</feature>
<evidence type="ECO:0000256" key="5">
    <source>
        <dbReference type="ARBA" id="ARBA00023295"/>
    </source>
</evidence>
<dbReference type="GO" id="GO:0033939">
    <property type="term" value="F:xylan alpha-1,2-glucuronosidase activity"/>
    <property type="evidence" value="ECO:0007669"/>
    <property type="project" value="UniProtKB-EC"/>
</dbReference>
<dbReference type="InterPro" id="IPR037054">
    <property type="entry name" value="A-glucoronidase_C_sf"/>
</dbReference>
<proteinExistence type="inferred from homology"/>
<dbReference type="Pfam" id="PF07488">
    <property type="entry name" value="Glyco_hydro_67M"/>
    <property type="match status" value="1"/>
</dbReference>
<feature type="active site" description="Proton donor" evidence="8">
    <location>
        <position position="286"/>
    </location>
</feature>
<evidence type="ECO:0000313" key="14">
    <source>
        <dbReference type="Proteomes" id="UP000184480"/>
    </source>
</evidence>
<accession>A0A1M4SK20</accession>
<dbReference type="AlphaFoldDB" id="A0A1M4SK20"/>
<dbReference type="STRING" id="1346286.SAMN05444362_10184"/>
<evidence type="ECO:0000259" key="11">
    <source>
        <dbReference type="Pfam" id="PF07477"/>
    </source>
</evidence>
<dbReference type="GO" id="GO:0005576">
    <property type="term" value="C:extracellular region"/>
    <property type="evidence" value="ECO:0007669"/>
    <property type="project" value="InterPro"/>
</dbReference>
<dbReference type="GO" id="GO:0046559">
    <property type="term" value="F:alpha-glucuronidase activity"/>
    <property type="evidence" value="ECO:0007669"/>
    <property type="project" value="InterPro"/>
</dbReference>
<evidence type="ECO:0000256" key="8">
    <source>
        <dbReference type="PIRSR" id="PIRSR029900-1"/>
    </source>
</evidence>
<dbReference type="Gene3D" id="3.20.20.80">
    <property type="entry name" value="Glycosidases"/>
    <property type="match status" value="1"/>
</dbReference>
<keyword evidence="2 7" id="KW-0858">Xylan degradation</keyword>
<dbReference type="EMBL" id="FQUC01000001">
    <property type="protein sequence ID" value="SHE32541.1"/>
    <property type="molecule type" value="Genomic_DNA"/>
</dbReference>